<evidence type="ECO:0000313" key="8">
    <source>
        <dbReference type="EMBL" id="QDV41469.1"/>
    </source>
</evidence>
<dbReference type="PANTHER" id="PTHR32071">
    <property type="entry name" value="TRANSCRIPTIONAL REGULATORY PROTEIN"/>
    <property type="match status" value="1"/>
</dbReference>
<dbReference type="SUPFAM" id="SSF52540">
    <property type="entry name" value="P-loop containing nucleoside triphosphate hydrolases"/>
    <property type="match status" value="1"/>
</dbReference>
<dbReference type="RefSeq" id="WP_145385190.1">
    <property type="nucleotide sequence ID" value="NZ_CP037423.1"/>
</dbReference>
<gene>
    <name evidence="8" type="primary">zraR_2</name>
    <name evidence="8" type="ORF">Enr13x_13080</name>
</gene>
<dbReference type="GO" id="GO:0000160">
    <property type="term" value="P:phosphorelay signal transduction system"/>
    <property type="evidence" value="ECO:0007669"/>
    <property type="project" value="InterPro"/>
</dbReference>
<dbReference type="PANTHER" id="PTHR32071:SF122">
    <property type="entry name" value="SIGMA FACTOR"/>
    <property type="match status" value="1"/>
</dbReference>
<keyword evidence="4" id="KW-0804">Transcription</keyword>
<dbReference type="InterPro" id="IPR011006">
    <property type="entry name" value="CheY-like_superfamily"/>
</dbReference>
<keyword evidence="2" id="KW-0067">ATP-binding</keyword>
<keyword evidence="1" id="KW-0547">Nucleotide-binding</keyword>
<dbReference type="SMART" id="SM00382">
    <property type="entry name" value="AAA"/>
    <property type="match status" value="1"/>
</dbReference>
<protein>
    <submittedName>
        <fullName evidence="8">Transcriptional regulatory protein ZraR</fullName>
    </submittedName>
</protein>
<feature type="domain" description="Response regulatory" evidence="7">
    <location>
        <begin position="7"/>
        <end position="121"/>
    </location>
</feature>
<dbReference type="GO" id="GO:0005524">
    <property type="term" value="F:ATP binding"/>
    <property type="evidence" value="ECO:0007669"/>
    <property type="project" value="UniProtKB-KW"/>
</dbReference>
<dbReference type="Pfam" id="PF25601">
    <property type="entry name" value="AAA_lid_14"/>
    <property type="match status" value="1"/>
</dbReference>
<name>A0A518HL14_9BACT</name>
<dbReference type="InterPro" id="IPR025944">
    <property type="entry name" value="Sigma_54_int_dom_CS"/>
</dbReference>
<dbReference type="Gene3D" id="1.10.8.60">
    <property type="match status" value="1"/>
</dbReference>
<evidence type="ECO:0000259" key="6">
    <source>
        <dbReference type="PROSITE" id="PS50045"/>
    </source>
</evidence>
<dbReference type="KEGG" id="snep:Enr13x_13080"/>
<dbReference type="Pfam" id="PF00072">
    <property type="entry name" value="Response_reg"/>
    <property type="match status" value="1"/>
</dbReference>
<dbReference type="SUPFAM" id="SSF46689">
    <property type="entry name" value="Homeodomain-like"/>
    <property type="match status" value="1"/>
</dbReference>
<dbReference type="OrthoDB" id="9807827at2"/>
<dbReference type="EMBL" id="CP037423">
    <property type="protein sequence ID" value="QDV41469.1"/>
    <property type="molecule type" value="Genomic_DNA"/>
</dbReference>
<evidence type="ECO:0000256" key="3">
    <source>
        <dbReference type="ARBA" id="ARBA00023015"/>
    </source>
</evidence>
<keyword evidence="9" id="KW-1185">Reference proteome</keyword>
<dbReference type="FunFam" id="3.40.50.300:FF:000006">
    <property type="entry name" value="DNA-binding transcriptional regulator NtrC"/>
    <property type="match status" value="1"/>
</dbReference>
<dbReference type="PROSITE" id="PS50045">
    <property type="entry name" value="SIGMA54_INTERACT_4"/>
    <property type="match status" value="1"/>
</dbReference>
<feature type="modified residue" description="4-aspartylphosphate" evidence="5">
    <location>
        <position position="56"/>
    </location>
</feature>
<evidence type="ECO:0000313" key="9">
    <source>
        <dbReference type="Proteomes" id="UP000319004"/>
    </source>
</evidence>
<accession>A0A518HL14</accession>
<dbReference type="InterPro" id="IPR001789">
    <property type="entry name" value="Sig_transdc_resp-reg_receiver"/>
</dbReference>
<evidence type="ECO:0000259" key="7">
    <source>
        <dbReference type="PROSITE" id="PS50110"/>
    </source>
</evidence>
<dbReference type="InterPro" id="IPR002078">
    <property type="entry name" value="Sigma_54_int"/>
</dbReference>
<dbReference type="Gene3D" id="3.40.50.300">
    <property type="entry name" value="P-loop containing nucleotide triphosphate hydrolases"/>
    <property type="match status" value="1"/>
</dbReference>
<dbReference type="PROSITE" id="PS50110">
    <property type="entry name" value="RESPONSE_REGULATORY"/>
    <property type="match status" value="1"/>
</dbReference>
<dbReference type="InterPro" id="IPR058031">
    <property type="entry name" value="AAA_lid_NorR"/>
</dbReference>
<dbReference type="PROSITE" id="PS00675">
    <property type="entry name" value="SIGMA54_INTERACT_1"/>
    <property type="match status" value="1"/>
</dbReference>
<dbReference type="InterPro" id="IPR025662">
    <property type="entry name" value="Sigma_54_int_dom_ATP-bd_1"/>
</dbReference>
<dbReference type="Gene3D" id="3.40.50.2300">
    <property type="match status" value="1"/>
</dbReference>
<dbReference type="CDD" id="cd00156">
    <property type="entry name" value="REC"/>
    <property type="match status" value="1"/>
</dbReference>
<dbReference type="CDD" id="cd00009">
    <property type="entry name" value="AAA"/>
    <property type="match status" value="1"/>
</dbReference>
<keyword evidence="5" id="KW-0597">Phosphoprotein</keyword>
<evidence type="ECO:0000256" key="5">
    <source>
        <dbReference type="PROSITE-ProRule" id="PRU00169"/>
    </source>
</evidence>
<dbReference type="SMART" id="SM00448">
    <property type="entry name" value="REC"/>
    <property type="match status" value="1"/>
</dbReference>
<dbReference type="AlphaFoldDB" id="A0A518HL14"/>
<evidence type="ECO:0000256" key="2">
    <source>
        <dbReference type="ARBA" id="ARBA00022840"/>
    </source>
</evidence>
<dbReference type="InterPro" id="IPR009057">
    <property type="entry name" value="Homeodomain-like_sf"/>
</dbReference>
<keyword evidence="3" id="KW-0805">Transcription regulation</keyword>
<dbReference type="Gene3D" id="1.10.10.60">
    <property type="entry name" value="Homeodomain-like"/>
    <property type="match status" value="1"/>
</dbReference>
<proteinExistence type="predicted"/>
<evidence type="ECO:0000256" key="1">
    <source>
        <dbReference type="ARBA" id="ARBA00022741"/>
    </source>
</evidence>
<dbReference type="SUPFAM" id="SSF52172">
    <property type="entry name" value="CheY-like"/>
    <property type="match status" value="1"/>
</dbReference>
<feature type="domain" description="Sigma-54 factor interaction" evidence="6">
    <location>
        <begin position="162"/>
        <end position="390"/>
    </location>
</feature>
<dbReference type="Proteomes" id="UP000319004">
    <property type="component" value="Chromosome"/>
</dbReference>
<dbReference type="InterPro" id="IPR003593">
    <property type="entry name" value="AAA+_ATPase"/>
</dbReference>
<organism evidence="8 9">
    <name type="scientific">Stieleria neptunia</name>
    <dbReference type="NCBI Taxonomy" id="2527979"/>
    <lineage>
        <taxon>Bacteria</taxon>
        <taxon>Pseudomonadati</taxon>
        <taxon>Planctomycetota</taxon>
        <taxon>Planctomycetia</taxon>
        <taxon>Pirellulales</taxon>
        <taxon>Pirellulaceae</taxon>
        <taxon>Stieleria</taxon>
    </lineage>
</organism>
<dbReference type="Pfam" id="PF00158">
    <property type="entry name" value="Sigma54_activat"/>
    <property type="match status" value="1"/>
</dbReference>
<reference evidence="8 9" key="1">
    <citation type="submission" date="2019-03" db="EMBL/GenBank/DDBJ databases">
        <title>Deep-cultivation of Planctomycetes and their phenomic and genomic characterization uncovers novel biology.</title>
        <authorList>
            <person name="Wiegand S."/>
            <person name="Jogler M."/>
            <person name="Boedeker C."/>
            <person name="Pinto D."/>
            <person name="Vollmers J."/>
            <person name="Rivas-Marin E."/>
            <person name="Kohn T."/>
            <person name="Peeters S.H."/>
            <person name="Heuer A."/>
            <person name="Rast P."/>
            <person name="Oberbeckmann S."/>
            <person name="Bunk B."/>
            <person name="Jeske O."/>
            <person name="Meyerdierks A."/>
            <person name="Storesund J.E."/>
            <person name="Kallscheuer N."/>
            <person name="Luecker S."/>
            <person name="Lage O.M."/>
            <person name="Pohl T."/>
            <person name="Merkel B.J."/>
            <person name="Hornburger P."/>
            <person name="Mueller R.-W."/>
            <person name="Bruemmer F."/>
            <person name="Labrenz M."/>
            <person name="Spormann A.M."/>
            <person name="Op den Camp H."/>
            <person name="Overmann J."/>
            <person name="Amann R."/>
            <person name="Jetten M.S.M."/>
            <person name="Mascher T."/>
            <person name="Medema M.H."/>
            <person name="Devos D.P."/>
            <person name="Kaster A.-K."/>
            <person name="Ovreas L."/>
            <person name="Rohde M."/>
            <person name="Galperin M.Y."/>
            <person name="Jogler C."/>
        </authorList>
    </citation>
    <scope>NUCLEOTIDE SEQUENCE [LARGE SCALE GENOMIC DNA]</scope>
    <source>
        <strain evidence="8 9">Enr13</strain>
    </source>
</reference>
<evidence type="ECO:0000256" key="4">
    <source>
        <dbReference type="ARBA" id="ARBA00023163"/>
    </source>
</evidence>
<sequence length="476" mass="52219">MNQPQHRILIADDEPLYRNTTAELLRDEGYECVCVENADDAIHVLAEHRFDLVLSDLNMPGNLKLELLQQGRTQYSHIPMIVVTGVPSVTSAIESVRLGITDYLLKPVKFDELLTAIERAIGQPAQSVTAQSATAQSATAQSATAPASPSGAANRPDGFSNIIGRSAAMTEVLDIVDRVAVSNTNVLITGESGTGKEVIAQAIHERSGRRENAFQIIDCTAIPESLFESVVFGHVKGSFTGAIKDQQGLLRRCDGGTAFFDEIGELPAASQAKLLRAIQEQTFTPVGENKPIKVDTRFVCATNRDLHAEVDAGRFRQDLFYRLAVIHIELAPLRERGDDVLLLAEHFLKLLRPHDSALQGFSAETSECFRRYHWPGNIRELRNVIERSTALARGNRIDVGDLPLQLQHPDSPPTDTSALAEISRDEALDTADRAYLSALLKKHEGVIASAARQAGLSRQGLNKLLKRHKISADEYR</sequence>
<dbReference type="GO" id="GO:0006355">
    <property type="term" value="P:regulation of DNA-templated transcription"/>
    <property type="evidence" value="ECO:0007669"/>
    <property type="project" value="InterPro"/>
</dbReference>
<dbReference type="InterPro" id="IPR027417">
    <property type="entry name" value="P-loop_NTPase"/>
</dbReference>
<dbReference type="PROSITE" id="PS00688">
    <property type="entry name" value="SIGMA54_INTERACT_3"/>
    <property type="match status" value="1"/>
</dbReference>